<evidence type="ECO:0008006" key="3">
    <source>
        <dbReference type="Google" id="ProtNLM"/>
    </source>
</evidence>
<accession>S8A7T8</accession>
<comment type="caution">
    <text evidence="1">The sequence shown here is derived from an EMBL/GenBank/DDBJ whole genome shotgun (WGS) entry which is preliminary data.</text>
</comment>
<evidence type="ECO:0000313" key="2">
    <source>
        <dbReference type="Proteomes" id="UP000015100"/>
    </source>
</evidence>
<proteinExistence type="predicted"/>
<sequence length="390" mass="44741">MATFATLPTELHREILSMLTRPDGYSTEDAISFSQCSNYCRDLALPLIFKRLTLSHAALNRLQTDSSLHHLCKYPRELNLFRQVSVRTADYRLYLPEIHRFHNLTVLRLPFPIVTGINRQLFRGIFNTIYSSPFYPNIKQLSFWNCRASTLPQEWESTPDDAEFLARQPGDDGVMSNVLDFKSLEIASIALTEGMLYSIDEHPPSYLAGSSENVYSLSRATAANLRVLHLRVATWVYPGEWEKGDPILPEFTTYENLEELRVQSATFNLWRLRAFKRRCPNLRSLKMFSMYMGLPTNEGTYEDLIGMNSLREVCLPAKTLAIEQHRLIPMLEQQVRNWIASGMKELEKAEFRFAKMGSKGDGWDLVVGWTISKGVLTKMPPEVEEGLNKS</sequence>
<evidence type="ECO:0000313" key="1">
    <source>
        <dbReference type="EMBL" id="EPS37196.1"/>
    </source>
</evidence>
<dbReference type="HOGENOM" id="CLU_709840_0_0_1"/>
<dbReference type="EMBL" id="AQGS01000711">
    <property type="protein sequence ID" value="EPS37196.1"/>
    <property type="molecule type" value="Genomic_DNA"/>
</dbReference>
<dbReference type="SUPFAM" id="SSF52047">
    <property type="entry name" value="RNI-like"/>
    <property type="match status" value="1"/>
</dbReference>
<dbReference type="AlphaFoldDB" id="S8A7T8"/>
<reference evidence="2" key="2">
    <citation type="submission" date="2013-04" db="EMBL/GenBank/DDBJ databases">
        <title>Genomic mechanisms accounting for the adaptation to parasitism in nematode-trapping fungi.</title>
        <authorList>
            <person name="Ahren D.G."/>
        </authorList>
    </citation>
    <scope>NUCLEOTIDE SEQUENCE [LARGE SCALE GENOMIC DNA]</scope>
    <source>
        <strain evidence="2">CBS 200.50</strain>
    </source>
</reference>
<reference evidence="1 2" key="1">
    <citation type="journal article" date="2013" name="PLoS Genet.">
        <title>Genomic mechanisms accounting for the adaptation to parasitism in nematode-trapping fungi.</title>
        <authorList>
            <person name="Meerupati T."/>
            <person name="Andersson K.M."/>
            <person name="Friman E."/>
            <person name="Kumar D."/>
            <person name="Tunlid A."/>
            <person name="Ahren D."/>
        </authorList>
    </citation>
    <scope>NUCLEOTIDE SEQUENCE [LARGE SCALE GENOMIC DNA]</scope>
    <source>
        <strain evidence="1 2">CBS 200.50</strain>
    </source>
</reference>
<dbReference type="Proteomes" id="UP000015100">
    <property type="component" value="Unassembled WGS sequence"/>
</dbReference>
<keyword evidence="2" id="KW-1185">Reference proteome</keyword>
<name>S8A7T8_DACHA</name>
<organism evidence="1 2">
    <name type="scientific">Dactylellina haptotyla (strain CBS 200.50)</name>
    <name type="common">Nematode-trapping fungus</name>
    <name type="synonym">Monacrosporium haptotylum</name>
    <dbReference type="NCBI Taxonomy" id="1284197"/>
    <lineage>
        <taxon>Eukaryota</taxon>
        <taxon>Fungi</taxon>
        <taxon>Dikarya</taxon>
        <taxon>Ascomycota</taxon>
        <taxon>Pezizomycotina</taxon>
        <taxon>Orbiliomycetes</taxon>
        <taxon>Orbiliales</taxon>
        <taxon>Orbiliaceae</taxon>
        <taxon>Dactylellina</taxon>
    </lineage>
</organism>
<gene>
    <name evidence="1" type="ORF">H072_9174</name>
</gene>
<protein>
    <recommendedName>
        <fullName evidence="3">F-box domain-containing protein</fullName>
    </recommendedName>
</protein>